<feature type="compositionally biased region" description="Basic residues" evidence="1">
    <location>
        <begin position="1"/>
        <end position="28"/>
    </location>
</feature>
<evidence type="ECO:0000313" key="4">
    <source>
        <dbReference type="Proteomes" id="UP001189429"/>
    </source>
</evidence>
<accession>A0ABN9PMY3</accession>
<dbReference type="EMBL" id="CAUYUJ010000822">
    <property type="protein sequence ID" value="CAK0792725.1"/>
    <property type="molecule type" value="Genomic_DNA"/>
</dbReference>
<gene>
    <name evidence="3" type="ORF">PCOR1329_LOCUS3218</name>
</gene>
<evidence type="ECO:0000313" key="3">
    <source>
        <dbReference type="EMBL" id="CAK0792725.1"/>
    </source>
</evidence>
<evidence type="ECO:0000256" key="2">
    <source>
        <dbReference type="SAM" id="Phobius"/>
    </source>
</evidence>
<feature type="non-terminal residue" evidence="3">
    <location>
        <position position="1"/>
    </location>
</feature>
<name>A0ABN9PMY3_9DINO</name>
<keyword evidence="4" id="KW-1185">Reference proteome</keyword>
<keyword evidence="2" id="KW-0812">Transmembrane</keyword>
<proteinExistence type="predicted"/>
<feature type="transmembrane region" description="Helical" evidence="2">
    <location>
        <begin position="81"/>
        <end position="102"/>
    </location>
</feature>
<organism evidence="3 4">
    <name type="scientific">Prorocentrum cordatum</name>
    <dbReference type="NCBI Taxonomy" id="2364126"/>
    <lineage>
        <taxon>Eukaryota</taxon>
        <taxon>Sar</taxon>
        <taxon>Alveolata</taxon>
        <taxon>Dinophyceae</taxon>
        <taxon>Prorocentrales</taxon>
        <taxon>Prorocentraceae</taxon>
        <taxon>Prorocentrum</taxon>
    </lineage>
</organism>
<evidence type="ECO:0000256" key="1">
    <source>
        <dbReference type="SAM" id="MobiDB-lite"/>
    </source>
</evidence>
<protein>
    <submittedName>
        <fullName evidence="3">Uncharacterized protein</fullName>
    </submittedName>
</protein>
<keyword evidence="2" id="KW-1133">Transmembrane helix</keyword>
<sequence>RRQPRLHIQRQVRRQARRHSQRRSRHLHPPTPRWGILHDRVFAAAPAPPVAATAGTAHKSVKLLDAAAAGLLRVAVMQTRFLPCATVAMVVGAMASVVVAQIRLLGPITRCSVSLARVIEAATCPTTTRHRRQIQRQARRQARHHCHLASRSLRPRARRQARRQARHFRKRRKHADARAHLVVAIVGIAQKRAKLLDAAAVRMVVAISISRVLSAPIAMVAGTAAYVVAAQRSQPGSTTGHLVSRARMKRAGSADLSSYARVAGEYTTEETLPDGVTAEDLMSSTTYVAAKKTGLANALNASLSDIEITGFAITSHPDRIPFAARQLSQDSHVTVTTKFTVQIAGSNSAASLTAAIAGMSAAVEAETNMAMAAADWSGEPVVTVAPTLTAPSVGAAGSTAGVTSAPTPVPVIIGASMGAVAGTGDPHLQNILGERFDLMQAGRHVLVQIPRGARSEGTLLRVEAEAQRLGELCADMYFQELNLTGKWAEAKQIGGLRYRAAGAITEDPRWMQFGRVDLKVVHGRTMEGFRYLNVYAKHLRRAGLPVGGLLGEDDHSKEATSPQNCKHRHMSLLEPHHGPNRPAASGMEPSWASLA</sequence>
<dbReference type="Proteomes" id="UP001189429">
    <property type="component" value="Unassembled WGS sequence"/>
</dbReference>
<keyword evidence="2" id="KW-0472">Membrane</keyword>
<feature type="region of interest" description="Disordered" evidence="1">
    <location>
        <begin position="1"/>
        <end position="31"/>
    </location>
</feature>
<reference evidence="3" key="1">
    <citation type="submission" date="2023-10" db="EMBL/GenBank/DDBJ databases">
        <authorList>
            <person name="Chen Y."/>
            <person name="Shah S."/>
            <person name="Dougan E. K."/>
            <person name="Thang M."/>
            <person name="Chan C."/>
        </authorList>
    </citation>
    <scope>NUCLEOTIDE SEQUENCE [LARGE SCALE GENOMIC DNA]</scope>
</reference>
<feature type="region of interest" description="Disordered" evidence="1">
    <location>
        <begin position="571"/>
        <end position="595"/>
    </location>
</feature>
<comment type="caution">
    <text evidence="3">The sequence shown here is derived from an EMBL/GenBank/DDBJ whole genome shotgun (WGS) entry which is preliminary data.</text>
</comment>